<protein>
    <submittedName>
        <fullName evidence="7">DNA repair protein RadC</fullName>
    </submittedName>
</protein>
<dbReference type="PANTHER" id="PTHR30471:SF3">
    <property type="entry name" value="UPF0758 PROTEIN YEES-RELATED"/>
    <property type="match status" value="1"/>
</dbReference>
<dbReference type="InterPro" id="IPR001405">
    <property type="entry name" value="UPF0758"/>
</dbReference>
<keyword evidence="2" id="KW-0479">Metal-binding</keyword>
<name>A0A450TKZ5_9GAMM</name>
<evidence type="ECO:0000256" key="1">
    <source>
        <dbReference type="ARBA" id="ARBA00022670"/>
    </source>
</evidence>
<keyword evidence="5" id="KW-0482">Metalloprotease</keyword>
<evidence type="ECO:0000256" key="3">
    <source>
        <dbReference type="ARBA" id="ARBA00022801"/>
    </source>
</evidence>
<keyword evidence="4" id="KW-0862">Zinc</keyword>
<keyword evidence="1" id="KW-0645">Protease</keyword>
<sequence length="139" mass="15993">MQRLLLQEDEDGRRKEHFWVVGPSVDSRILYIELISLGGISAAVIDPIEVYRLAIIEKSHCIMLAHNHPDSIDVQPSERDKALTNKLVRGGKLLNIYILDHLIISEHDYYSFCEDGLIEYEEDQRASWGSWMNLKNGIT</sequence>
<dbReference type="Gene3D" id="3.40.140.10">
    <property type="entry name" value="Cytidine Deaminase, domain 2"/>
    <property type="match status" value="1"/>
</dbReference>
<evidence type="ECO:0000313" key="7">
    <source>
        <dbReference type="EMBL" id="VFJ68283.1"/>
    </source>
</evidence>
<proteinExistence type="predicted"/>
<organism evidence="7">
    <name type="scientific">Candidatus Kentrum sp. FW</name>
    <dbReference type="NCBI Taxonomy" id="2126338"/>
    <lineage>
        <taxon>Bacteria</taxon>
        <taxon>Pseudomonadati</taxon>
        <taxon>Pseudomonadota</taxon>
        <taxon>Gammaproteobacteria</taxon>
        <taxon>Candidatus Kentrum</taxon>
    </lineage>
</organism>
<dbReference type="CDD" id="cd08071">
    <property type="entry name" value="MPN_DUF2466"/>
    <property type="match status" value="1"/>
</dbReference>
<evidence type="ECO:0000256" key="2">
    <source>
        <dbReference type="ARBA" id="ARBA00022723"/>
    </source>
</evidence>
<dbReference type="Pfam" id="PF04002">
    <property type="entry name" value="RadC"/>
    <property type="match status" value="1"/>
</dbReference>
<dbReference type="PROSITE" id="PS50249">
    <property type="entry name" value="MPN"/>
    <property type="match status" value="1"/>
</dbReference>
<feature type="domain" description="MPN" evidence="6">
    <location>
        <begin position="1"/>
        <end position="118"/>
    </location>
</feature>
<evidence type="ECO:0000259" key="6">
    <source>
        <dbReference type="PROSITE" id="PS50249"/>
    </source>
</evidence>
<dbReference type="EMBL" id="CAADFE010000014">
    <property type="protein sequence ID" value="VFJ68283.1"/>
    <property type="molecule type" value="Genomic_DNA"/>
</dbReference>
<dbReference type="GO" id="GO:0046872">
    <property type="term" value="F:metal ion binding"/>
    <property type="evidence" value="ECO:0007669"/>
    <property type="project" value="UniProtKB-KW"/>
</dbReference>
<dbReference type="GO" id="GO:0006508">
    <property type="term" value="P:proteolysis"/>
    <property type="evidence" value="ECO:0007669"/>
    <property type="project" value="UniProtKB-KW"/>
</dbReference>
<dbReference type="InterPro" id="IPR037518">
    <property type="entry name" value="MPN"/>
</dbReference>
<dbReference type="InterPro" id="IPR025657">
    <property type="entry name" value="RadC_JAB"/>
</dbReference>
<keyword evidence="3" id="KW-0378">Hydrolase</keyword>
<dbReference type="PANTHER" id="PTHR30471">
    <property type="entry name" value="DNA REPAIR PROTEIN RADC"/>
    <property type="match status" value="1"/>
</dbReference>
<gene>
    <name evidence="7" type="ORF">BECKFW1821C_GA0114237_10148</name>
</gene>
<reference evidence="7" key="1">
    <citation type="submission" date="2019-02" db="EMBL/GenBank/DDBJ databases">
        <authorList>
            <person name="Gruber-Vodicka R. H."/>
            <person name="Seah K. B. B."/>
        </authorList>
    </citation>
    <scope>NUCLEOTIDE SEQUENCE</scope>
    <source>
        <strain evidence="7">BECK_BZ131</strain>
    </source>
</reference>
<evidence type="ECO:0000256" key="5">
    <source>
        <dbReference type="ARBA" id="ARBA00023049"/>
    </source>
</evidence>
<accession>A0A450TKZ5</accession>
<dbReference type="GO" id="GO:0008237">
    <property type="term" value="F:metallopeptidase activity"/>
    <property type="evidence" value="ECO:0007669"/>
    <property type="project" value="UniProtKB-KW"/>
</dbReference>
<evidence type="ECO:0000256" key="4">
    <source>
        <dbReference type="ARBA" id="ARBA00022833"/>
    </source>
</evidence>
<dbReference type="AlphaFoldDB" id="A0A450TKZ5"/>